<dbReference type="Gene3D" id="3.40.630.190">
    <property type="entry name" value="LCP protein"/>
    <property type="match status" value="1"/>
</dbReference>
<accession>A0A1H5H2P2</accession>
<keyword evidence="6" id="KW-1185">Reference proteome</keyword>
<dbReference type="STRING" id="561176.SAMN04488561_0718"/>
<feature type="domain" description="Cell envelope-related transcriptional attenuator" evidence="4">
    <location>
        <begin position="177"/>
        <end position="321"/>
    </location>
</feature>
<evidence type="ECO:0000256" key="2">
    <source>
        <dbReference type="SAM" id="MobiDB-lite"/>
    </source>
</evidence>
<dbReference type="Pfam" id="PF03816">
    <property type="entry name" value="LytR_cpsA_psr"/>
    <property type="match status" value="1"/>
</dbReference>
<protein>
    <submittedName>
        <fullName evidence="5">Cell envelope-related function transcriptional attenuator common domain-containing protein</fullName>
    </submittedName>
</protein>
<gene>
    <name evidence="5" type="ORF">SAMN04488561_0718</name>
</gene>
<evidence type="ECO:0000313" key="6">
    <source>
        <dbReference type="Proteomes" id="UP000181980"/>
    </source>
</evidence>
<sequence>MAAYGADGGARGTEVKVTEYQAGHVPGVSYRGGVAHSPQDEPAPAPAAAVPSGTSVMPADAYGPAETDGAGAPPAAPPPTRRRRESAEPPGRPKRKRSGFVRFLRWFLSFWLVVLVALGALLWYVWGRIEKVDAIPSDHGSATSEGRVFLLVGSDSREDLSDEEQSELGTGSVEGQRTDTIMLLSVPGGGERNALISIPRDSVVDIPGHGENRINAAFAFGGAPLLVETIEAATGVAIDDYVQIGFGGFAGIVDALGGVEMCLDEAIQDDKAHIDLPAGCQTLNGPDALGYARARYFDPTADIGRVQRQRELISAIADKATSPGTLINPIELTRTALAGGDALVLDEDTGPMDMFAFARGMGSVSGGSGDTITVPLGQIGNTVSWDPELSGELWTALQNGDAVPQSVIDAQP</sequence>
<name>A0A1H5H2P2_9ACTN</name>
<reference evidence="6" key="1">
    <citation type="submission" date="2016-10" db="EMBL/GenBank/DDBJ databases">
        <authorList>
            <person name="Varghese N."/>
            <person name="Submissions S."/>
        </authorList>
    </citation>
    <scope>NUCLEOTIDE SEQUENCE [LARGE SCALE GENOMIC DNA]</scope>
    <source>
        <strain evidence="6">DSM 45237</strain>
    </source>
</reference>
<keyword evidence="3" id="KW-1133">Transmembrane helix</keyword>
<dbReference type="AlphaFoldDB" id="A0A1H5H2P2"/>
<dbReference type="PANTHER" id="PTHR33392:SF6">
    <property type="entry name" value="POLYISOPRENYL-TEICHOIC ACID--PEPTIDOGLYCAN TEICHOIC ACID TRANSFERASE TAGU"/>
    <property type="match status" value="1"/>
</dbReference>
<dbReference type="NCBIfam" id="TIGR00350">
    <property type="entry name" value="lytR_cpsA_psr"/>
    <property type="match status" value="1"/>
</dbReference>
<keyword evidence="3" id="KW-0812">Transmembrane</keyword>
<dbReference type="InterPro" id="IPR004474">
    <property type="entry name" value="LytR_CpsA_psr"/>
</dbReference>
<dbReference type="InterPro" id="IPR050922">
    <property type="entry name" value="LytR/CpsA/Psr_CW_biosynth"/>
</dbReference>
<feature type="compositionally biased region" description="Low complexity" evidence="2">
    <location>
        <begin position="63"/>
        <end position="73"/>
    </location>
</feature>
<dbReference type="EMBL" id="FNUC01000003">
    <property type="protein sequence ID" value="SEE21508.1"/>
    <property type="molecule type" value="Genomic_DNA"/>
</dbReference>
<dbReference type="PANTHER" id="PTHR33392">
    <property type="entry name" value="POLYISOPRENYL-TEICHOIC ACID--PEPTIDOGLYCAN TEICHOIC ACID TRANSFERASE TAGU"/>
    <property type="match status" value="1"/>
</dbReference>
<feature type="transmembrane region" description="Helical" evidence="3">
    <location>
        <begin position="103"/>
        <end position="126"/>
    </location>
</feature>
<evidence type="ECO:0000256" key="1">
    <source>
        <dbReference type="ARBA" id="ARBA00006068"/>
    </source>
</evidence>
<dbReference type="Proteomes" id="UP000181980">
    <property type="component" value="Unassembled WGS sequence"/>
</dbReference>
<feature type="region of interest" description="Disordered" evidence="2">
    <location>
        <begin position="28"/>
        <end position="96"/>
    </location>
</feature>
<evidence type="ECO:0000259" key="4">
    <source>
        <dbReference type="Pfam" id="PF03816"/>
    </source>
</evidence>
<evidence type="ECO:0000256" key="3">
    <source>
        <dbReference type="SAM" id="Phobius"/>
    </source>
</evidence>
<organism evidence="5 6">
    <name type="scientific">Jiangella alba</name>
    <dbReference type="NCBI Taxonomy" id="561176"/>
    <lineage>
        <taxon>Bacteria</taxon>
        <taxon>Bacillati</taxon>
        <taxon>Actinomycetota</taxon>
        <taxon>Actinomycetes</taxon>
        <taxon>Jiangellales</taxon>
        <taxon>Jiangellaceae</taxon>
        <taxon>Jiangella</taxon>
    </lineage>
</organism>
<evidence type="ECO:0000313" key="5">
    <source>
        <dbReference type="EMBL" id="SEE21508.1"/>
    </source>
</evidence>
<proteinExistence type="inferred from homology"/>
<comment type="similarity">
    <text evidence="1">Belongs to the LytR/CpsA/Psr (LCP) family.</text>
</comment>
<keyword evidence="3" id="KW-0472">Membrane</keyword>